<dbReference type="EMBL" id="OZ004260">
    <property type="protein sequence ID" value="CAK7921125.1"/>
    <property type="molecule type" value="Genomic_DNA"/>
</dbReference>
<organism evidence="2 3">
    <name type="scientific">[Candida] anglica</name>
    <dbReference type="NCBI Taxonomy" id="148631"/>
    <lineage>
        <taxon>Eukaryota</taxon>
        <taxon>Fungi</taxon>
        <taxon>Dikarya</taxon>
        <taxon>Ascomycota</taxon>
        <taxon>Saccharomycotina</taxon>
        <taxon>Pichiomycetes</taxon>
        <taxon>Debaryomycetaceae</taxon>
        <taxon>Kurtzmaniella</taxon>
    </lineage>
</organism>
<feature type="transmembrane region" description="Helical" evidence="1">
    <location>
        <begin position="189"/>
        <end position="208"/>
    </location>
</feature>
<evidence type="ECO:0000256" key="1">
    <source>
        <dbReference type="SAM" id="Phobius"/>
    </source>
</evidence>
<dbReference type="PANTHER" id="PTHR37992">
    <property type="entry name" value="EXPRESSED PROTEIN"/>
    <property type="match status" value="1"/>
</dbReference>
<dbReference type="Proteomes" id="UP001497600">
    <property type="component" value="Chromosome H"/>
</dbReference>
<feature type="transmembrane region" description="Helical" evidence="1">
    <location>
        <begin position="239"/>
        <end position="258"/>
    </location>
</feature>
<evidence type="ECO:0008006" key="4">
    <source>
        <dbReference type="Google" id="ProtNLM"/>
    </source>
</evidence>
<feature type="transmembrane region" description="Helical" evidence="1">
    <location>
        <begin position="15"/>
        <end position="33"/>
    </location>
</feature>
<keyword evidence="1" id="KW-0472">Membrane</keyword>
<name>A0ABP0EK93_9ASCO</name>
<feature type="transmembrane region" description="Helical" evidence="1">
    <location>
        <begin position="53"/>
        <end position="78"/>
    </location>
</feature>
<dbReference type="InterPro" id="IPR013920">
    <property type="entry name" value="DUF1774_fun"/>
</dbReference>
<accession>A0ABP0EK93</accession>
<feature type="transmembrane region" description="Helical" evidence="1">
    <location>
        <begin position="161"/>
        <end position="182"/>
    </location>
</feature>
<protein>
    <recommendedName>
        <fullName evidence="4">DUF1774-domain-containing protein</fullName>
    </recommendedName>
</protein>
<keyword evidence="1" id="KW-1133">Transmembrane helix</keyword>
<feature type="transmembrane region" description="Helical" evidence="1">
    <location>
        <begin position="122"/>
        <end position="141"/>
    </location>
</feature>
<feature type="transmembrane region" description="Helical" evidence="1">
    <location>
        <begin position="214"/>
        <end position="232"/>
    </location>
</feature>
<keyword evidence="3" id="KW-1185">Reference proteome</keyword>
<evidence type="ECO:0000313" key="2">
    <source>
        <dbReference type="EMBL" id="CAK7921125.1"/>
    </source>
</evidence>
<sequence length="279" mass="31220">MSTTTSSNTLNTHKVATTLSLALSIYGNFRYLVGRSPYDKHSGFHVDNTPFTLNILVTLIFWGILYFLQVSFVTQTFFSSSSSTTGGNVSRSEITNVVGWHFTVFNILSFVWSLLFARKHWFLSEIVLIINFLNIIVLYFGHKTYAIKPLSTWTLVHLPTAAFPLSWLLYAIFWNGAVLFHIHKFVGRVVANVLIWDFLLVPGFFLFIFNDYGVGFSSTILAFGLGLGQLFTKAFALQWIFAFTIAGLLFVLSTIAAVTGGLHTQTRSTDAEAAPLLEN</sequence>
<gene>
    <name evidence="2" type="ORF">CAAN4_H10462</name>
</gene>
<proteinExistence type="predicted"/>
<reference evidence="2 3" key="1">
    <citation type="submission" date="2024-01" db="EMBL/GenBank/DDBJ databases">
        <authorList>
            <consortium name="Genoscope - CEA"/>
            <person name="William W."/>
        </authorList>
    </citation>
    <scope>NUCLEOTIDE SEQUENCE [LARGE SCALE GENOMIC DNA]</scope>
    <source>
        <strain evidence="2 3">29B2s-10</strain>
    </source>
</reference>
<keyword evidence="1" id="KW-0812">Transmembrane</keyword>
<feature type="transmembrane region" description="Helical" evidence="1">
    <location>
        <begin position="98"/>
        <end position="115"/>
    </location>
</feature>
<evidence type="ECO:0000313" key="3">
    <source>
        <dbReference type="Proteomes" id="UP001497600"/>
    </source>
</evidence>
<dbReference type="PANTHER" id="PTHR37992:SF1">
    <property type="entry name" value="DUF1774-DOMAIN-CONTAINING PROTEIN"/>
    <property type="match status" value="1"/>
</dbReference>
<dbReference type="Pfam" id="PF08611">
    <property type="entry name" value="DUF1774"/>
    <property type="match status" value="1"/>
</dbReference>